<dbReference type="SUPFAM" id="SSF55298">
    <property type="entry name" value="YjgF-like"/>
    <property type="match status" value="1"/>
</dbReference>
<sequence>MEWRLKAIRGATTVTENTVQAIDEAVTEMLNELEMKNQLDPTQIVSVTFTVTRDLDAIFPAAIARKRPFWDCVAMLDVQQMHVEGSLERCIRCLIHANLPANQVQVWHPYLRKAKNLRPDWSSPQRLVQPESVQPHLR</sequence>
<dbReference type="GO" id="GO:0009073">
    <property type="term" value="P:aromatic amino acid family biosynthetic process"/>
    <property type="evidence" value="ECO:0007669"/>
    <property type="project" value="UniProtKB-UniRule"/>
</dbReference>
<comment type="catalytic activity">
    <reaction evidence="3">
        <text>chorismate = prephenate</text>
        <dbReference type="Rhea" id="RHEA:13897"/>
        <dbReference type="ChEBI" id="CHEBI:29748"/>
        <dbReference type="ChEBI" id="CHEBI:29934"/>
        <dbReference type="EC" id="5.4.99.5"/>
    </reaction>
</comment>
<feature type="binding site" evidence="2">
    <location>
        <position position="9"/>
    </location>
    <ligand>
        <name>prephenate</name>
        <dbReference type="ChEBI" id="CHEBI:29934"/>
    </ligand>
</feature>
<dbReference type="PANTHER" id="PTHR21164:SF0">
    <property type="entry name" value="CHORISMATE MUTASE AROH"/>
    <property type="match status" value="1"/>
</dbReference>
<feature type="binding site" evidence="2">
    <location>
        <position position="110"/>
    </location>
    <ligand>
        <name>prephenate</name>
        <dbReference type="ChEBI" id="CHEBI:29934"/>
    </ligand>
</feature>
<gene>
    <name evidence="4" type="primary">aroH</name>
    <name evidence="4" type="ORF">QH73_0010275</name>
</gene>
<dbReference type="GO" id="GO:0008652">
    <property type="term" value="P:amino acid biosynthetic process"/>
    <property type="evidence" value="ECO:0007669"/>
    <property type="project" value="UniProtKB-UniRule"/>
</dbReference>
<evidence type="ECO:0000313" key="4">
    <source>
        <dbReference type="EMBL" id="NHC35040.1"/>
    </source>
</evidence>
<feature type="binding site" evidence="2">
    <location>
        <position position="92"/>
    </location>
    <ligand>
        <name>prephenate</name>
        <dbReference type="ChEBI" id="CHEBI:29934"/>
    </ligand>
</feature>
<keyword evidence="3 4" id="KW-0413">Isomerase</keyword>
<dbReference type="EMBL" id="JTJC03000002">
    <property type="protein sequence ID" value="NHC35040.1"/>
    <property type="molecule type" value="Genomic_DNA"/>
</dbReference>
<name>A0A9X5I4J1_9CYAN</name>
<dbReference type="AlphaFoldDB" id="A0A9X5I4J1"/>
<keyword evidence="2 3" id="KW-0028">Amino-acid biosynthesis</keyword>
<comment type="caution">
    <text evidence="4">The sequence shown here is derived from an EMBL/GenBank/DDBJ whole genome shotgun (WGS) entry which is preliminary data.</text>
</comment>
<dbReference type="PIRSF" id="PIRSF005965">
    <property type="entry name" value="Chor_mut_AroH"/>
    <property type="match status" value="1"/>
</dbReference>
<accession>A0A9X5I4J1</accession>
<dbReference type="CDD" id="cd02185">
    <property type="entry name" value="AroH"/>
    <property type="match status" value="1"/>
</dbReference>
<dbReference type="GO" id="GO:0004106">
    <property type="term" value="F:chorismate mutase activity"/>
    <property type="evidence" value="ECO:0007669"/>
    <property type="project" value="UniProtKB-UniRule"/>
</dbReference>
<evidence type="ECO:0000313" key="5">
    <source>
        <dbReference type="Proteomes" id="UP000031532"/>
    </source>
</evidence>
<keyword evidence="5" id="KW-1185">Reference proteome</keyword>
<dbReference type="Pfam" id="PF07736">
    <property type="entry name" value="CM_1"/>
    <property type="match status" value="1"/>
</dbReference>
<dbReference type="PANTHER" id="PTHR21164">
    <property type="entry name" value="CHORISMATE MUTASE"/>
    <property type="match status" value="1"/>
</dbReference>
<dbReference type="PROSITE" id="PS51167">
    <property type="entry name" value="CHORISMATE_MUT_1"/>
    <property type="match status" value="1"/>
</dbReference>
<dbReference type="OrthoDB" id="9802232at2"/>
<dbReference type="InterPro" id="IPR008243">
    <property type="entry name" value="Chorismate_mutase_AroH"/>
</dbReference>
<dbReference type="EC" id="5.4.99.5" evidence="1 3"/>
<evidence type="ECO:0000256" key="3">
    <source>
        <dbReference type="PROSITE-ProRule" id="PRU00514"/>
    </source>
</evidence>
<dbReference type="Gene3D" id="3.30.1330.40">
    <property type="entry name" value="RutC-like"/>
    <property type="match status" value="1"/>
</dbReference>
<dbReference type="GO" id="GO:0046417">
    <property type="term" value="P:chorismate metabolic process"/>
    <property type="evidence" value="ECO:0007669"/>
    <property type="project" value="TreeGrafter"/>
</dbReference>
<proteinExistence type="predicted"/>
<dbReference type="NCBIfam" id="TIGR01796">
    <property type="entry name" value="CM_mono_aroH"/>
    <property type="match status" value="1"/>
</dbReference>
<protein>
    <recommendedName>
        <fullName evidence="1 3">chorismate mutase</fullName>
        <ecNumber evidence="1 3">5.4.99.5</ecNumber>
    </recommendedName>
</protein>
<dbReference type="RefSeq" id="WP_039716507.1">
    <property type="nucleotide sequence ID" value="NZ_JTJC03000002.1"/>
</dbReference>
<evidence type="ECO:0000256" key="2">
    <source>
        <dbReference type="PIRSR" id="PIRSR005965-1"/>
    </source>
</evidence>
<evidence type="ECO:0000256" key="1">
    <source>
        <dbReference type="NCBIfam" id="TIGR01796"/>
    </source>
</evidence>
<reference evidence="4 5" key="1">
    <citation type="journal article" date="2015" name="Genome Announc.">
        <title>Draft Genome Sequence of the Terrestrial Cyanobacterium Scytonema millei VB511283, Isolated from Eastern India.</title>
        <authorList>
            <person name="Sen D."/>
            <person name="Chandrababunaidu M.M."/>
            <person name="Singh D."/>
            <person name="Sanghi N."/>
            <person name="Ghorai A."/>
            <person name="Mishra G.P."/>
            <person name="Madduluri M."/>
            <person name="Adhikary S.P."/>
            <person name="Tripathy S."/>
        </authorList>
    </citation>
    <scope>NUCLEOTIDE SEQUENCE [LARGE SCALE GENOMIC DNA]</scope>
    <source>
        <strain evidence="4 5">VB511283</strain>
    </source>
</reference>
<organism evidence="4 5">
    <name type="scientific">Scytonema millei VB511283</name>
    <dbReference type="NCBI Taxonomy" id="1245923"/>
    <lineage>
        <taxon>Bacteria</taxon>
        <taxon>Bacillati</taxon>
        <taxon>Cyanobacteriota</taxon>
        <taxon>Cyanophyceae</taxon>
        <taxon>Nostocales</taxon>
        <taxon>Scytonemataceae</taxon>
        <taxon>Scytonema</taxon>
    </lineage>
</organism>
<dbReference type="InterPro" id="IPR035959">
    <property type="entry name" value="RutC-like_sf"/>
</dbReference>
<keyword evidence="2 3" id="KW-0057">Aromatic amino acid biosynthesis</keyword>
<dbReference type="Proteomes" id="UP000031532">
    <property type="component" value="Unassembled WGS sequence"/>
</dbReference>